<dbReference type="EMBL" id="JAFJZZ010000002">
    <property type="protein sequence ID" value="MBN7772986.1"/>
    <property type="molecule type" value="Genomic_DNA"/>
</dbReference>
<dbReference type="InterPro" id="IPR004682">
    <property type="entry name" value="TRAP_DctP"/>
</dbReference>
<dbReference type="Proteomes" id="UP000664545">
    <property type="component" value="Unassembled WGS sequence"/>
</dbReference>
<feature type="signal peptide" evidence="4">
    <location>
        <begin position="1"/>
        <end position="25"/>
    </location>
</feature>
<sequence length="346" mass="38228">MRMKIKKIIVSALVLALAFSFTACGGGEAKAAPDTKTEDKKVVLHVGATVSTTHAWYKAAQQMKDEIYEKSNGSIELVLDFAGVHGGDREITEAVQNGTLGMAICADIGFTQVVTDAGYVNLPYLFPTLEDVDKNYYNGWIGEAVKGSMEKKGLEVLGFTDSDFRYITNSKHPIQKPEDLKNLKLRVPPNPMYVKFFAELGAQPTAMSIGEVASALQQKAIDGQDNGPIITYTFGFQQFQPYLTRTNHAFAGAAFFTGKTTMDQLSPNQQKLMRELGEKYSAVATELIRQDTAKYEEEMAATTQILDNTPELDAAFKEAAKKVWNDTEITKAFDQEVMKKLLSQQQ</sequence>
<dbReference type="Pfam" id="PF03480">
    <property type="entry name" value="DctP"/>
    <property type="match status" value="1"/>
</dbReference>
<dbReference type="GO" id="GO:0055085">
    <property type="term" value="P:transmembrane transport"/>
    <property type="evidence" value="ECO:0007669"/>
    <property type="project" value="InterPro"/>
</dbReference>
<evidence type="ECO:0000256" key="2">
    <source>
        <dbReference type="ARBA" id="ARBA00022448"/>
    </source>
</evidence>
<dbReference type="GO" id="GO:0030288">
    <property type="term" value="C:outer membrane-bounded periplasmic space"/>
    <property type="evidence" value="ECO:0007669"/>
    <property type="project" value="InterPro"/>
</dbReference>
<accession>A0A939D8B7</accession>
<comment type="caution">
    <text evidence="5">The sequence shown here is derived from an EMBL/GenBank/DDBJ whole genome shotgun (WGS) entry which is preliminary data.</text>
</comment>
<dbReference type="NCBIfam" id="TIGR00787">
    <property type="entry name" value="dctP"/>
    <property type="match status" value="1"/>
</dbReference>
<organism evidence="5 6">
    <name type="scientific">Clostridium aminobutyricum</name>
    <dbReference type="NCBI Taxonomy" id="33953"/>
    <lineage>
        <taxon>Bacteria</taxon>
        <taxon>Bacillati</taxon>
        <taxon>Bacillota</taxon>
        <taxon>Clostridia</taxon>
        <taxon>Eubacteriales</taxon>
        <taxon>Clostridiaceae</taxon>
        <taxon>Clostridium</taxon>
    </lineage>
</organism>
<dbReference type="InterPro" id="IPR038404">
    <property type="entry name" value="TRAP_DctP_sf"/>
</dbReference>
<keyword evidence="3 4" id="KW-0732">Signal</keyword>
<dbReference type="CDD" id="cd13603">
    <property type="entry name" value="PBP2_TRAP_Siap_TeaA_like"/>
    <property type="match status" value="1"/>
</dbReference>
<evidence type="ECO:0000313" key="6">
    <source>
        <dbReference type="Proteomes" id="UP000664545"/>
    </source>
</evidence>
<feature type="chain" id="PRO_5038691573" evidence="4">
    <location>
        <begin position="26"/>
        <end position="346"/>
    </location>
</feature>
<proteinExistence type="inferred from homology"/>
<reference evidence="5" key="1">
    <citation type="submission" date="2021-02" db="EMBL/GenBank/DDBJ databases">
        <title>Abyssanaerobacter marinus gen.nov., sp., nov, anaerobic bacterium isolated from the Onnuri vent field of Indian Ocean and suggestion of Mogibacteriaceae fam. nov., and proposal of reclassification of ambiguous this family's genus member.</title>
        <authorList>
            <person name="Kim Y.J."/>
            <person name="Yang J.-A."/>
        </authorList>
    </citation>
    <scope>NUCLEOTIDE SEQUENCE</scope>
    <source>
        <strain evidence="5">DSM 2634</strain>
    </source>
</reference>
<protein>
    <submittedName>
        <fullName evidence="5">TRAP transporter substrate-binding protein</fullName>
    </submittedName>
</protein>
<dbReference type="Gene3D" id="3.40.190.170">
    <property type="entry name" value="Bacterial extracellular solute-binding protein, family 7"/>
    <property type="match status" value="1"/>
</dbReference>
<name>A0A939D8B7_CLOAM</name>
<evidence type="ECO:0000256" key="1">
    <source>
        <dbReference type="ARBA" id="ARBA00009023"/>
    </source>
</evidence>
<keyword evidence="6" id="KW-1185">Reference proteome</keyword>
<dbReference type="AlphaFoldDB" id="A0A939D8B7"/>
<keyword evidence="2" id="KW-0813">Transport</keyword>
<gene>
    <name evidence="5" type="ORF">JYB65_06405</name>
</gene>
<dbReference type="PANTHER" id="PTHR33376">
    <property type="match status" value="1"/>
</dbReference>
<dbReference type="PANTHER" id="PTHR33376:SF7">
    <property type="entry name" value="C4-DICARBOXYLATE-BINDING PROTEIN DCTB"/>
    <property type="match status" value="1"/>
</dbReference>
<dbReference type="PIRSF" id="PIRSF006470">
    <property type="entry name" value="DctB"/>
    <property type="match status" value="1"/>
</dbReference>
<evidence type="ECO:0000256" key="3">
    <source>
        <dbReference type="ARBA" id="ARBA00022729"/>
    </source>
</evidence>
<evidence type="ECO:0000256" key="4">
    <source>
        <dbReference type="SAM" id="SignalP"/>
    </source>
</evidence>
<evidence type="ECO:0000313" key="5">
    <source>
        <dbReference type="EMBL" id="MBN7772986.1"/>
    </source>
</evidence>
<dbReference type="PROSITE" id="PS51257">
    <property type="entry name" value="PROKAR_LIPOPROTEIN"/>
    <property type="match status" value="1"/>
</dbReference>
<dbReference type="InterPro" id="IPR018389">
    <property type="entry name" value="DctP_fam"/>
</dbReference>
<comment type="similarity">
    <text evidence="1">Belongs to the bacterial solute-binding protein 7 family.</text>
</comment>
<dbReference type="NCBIfam" id="NF037995">
    <property type="entry name" value="TRAP_S1"/>
    <property type="match status" value="1"/>
</dbReference>